<evidence type="ECO:0000313" key="2">
    <source>
        <dbReference type="RefSeq" id="XP_019642170.1"/>
    </source>
</evidence>
<sequence length="546" mass="61823">MTTSKPTPPEFAAGHFTLSWSLGRDSDQARRPRGRYELKCLYEDLRQDAETETGTVKRAVQNVMGVLAYHLEDTQAARLYFESVLEEDAVNVNALENCCFLLRKTDKYDLAEGFEDRARAAVGQTEAEADQEMVSLVKARAMAELGYACALDVFNARTQDDLIQVFERSNGYYHRALRIGTDNVTSSEQSQWLFAIALNYIRIDSLRQEANLDLCYQALDLLKDVVKSTKSQYYKCKALCYTGLLLQSRSALNKGFSEECIRDSGYFEQDPLDYFGEAIQQAGEDTAILNKLAKIFVQSGRYQLALDILNVSRAIVPDHTQNHFAFSISVQANKNMYLDQLAKYRQGTLDGRPDKKLLNKAREDMQAILGTRTGVHAYLELAVVCYHLGVETMDESSVVAEFELAQAVEYAARARDCDMGDSLPEVQLMRGKCHRARGDDWKAMDAFKQAVEMEHLNEGAALTESYKLLGEIILTLHRRDKTWREGAIDEMELWVTEGRKRYVDFLPEFHTFCRQNVSDVMELGKEMVKAGRLGMVRLCLEAVSSA</sequence>
<organism evidence="1 2">
    <name type="scientific">Branchiostoma belcheri</name>
    <name type="common">Amphioxus</name>
    <dbReference type="NCBI Taxonomy" id="7741"/>
    <lineage>
        <taxon>Eukaryota</taxon>
        <taxon>Metazoa</taxon>
        <taxon>Chordata</taxon>
        <taxon>Cephalochordata</taxon>
        <taxon>Leptocardii</taxon>
        <taxon>Amphioxiformes</taxon>
        <taxon>Branchiostomatidae</taxon>
        <taxon>Branchiostoma</taxon>
    </lineage>
</organism>
<dbReference type="KEGG" id="bbel:109483574"/>
<dbReference type="SMART" id="SM00028">
    <property type="entry name" value="TPR"/>
    <property type="match status" value="3"/>
</dbReference>
<protein>
    <submittedName>
        <fullName evidence="2">Tetratricopeptide repeat protein 22-like</fullName>
    </submittedName>
</protein>
<keyword evidence="1" id="KW-1185">Reference proteome</keyword>
<proteinExistence type="predicted"/>
<accession>A0A6P4ZLV1</accession>
<dbReference type="GeneID" id="109483574"/>
<dbReference type="InterPro" id="IPR042342">
    <property type="entry name" value="TTC22"/>
</dbReference>
<dbReference type="Proteomes" id="UP000515135">
    <property type="component" value="Unplaced"/>
</dbReference>
<name>A0A6P4ZLV1_BRABE</name>
<dbReference type="Gene3D" id="1.25.40.10">
    <property type="entry name" value="Tetratricopeptide repeat domain"/>
    <property type="match status" value="2"/>
</dbReference>
<evidence type="ECO:0000313" key="1">
    <source>
        <dbReference type="Proteomes" id="UP000515135"/>
    </source>
</evidence>
<dbReference type="RefSeq" id="XP_019642170.1">
    <property type="nucleotide sequence ID" value="XM_019786611.1"/>
</dbReference>
<dbReference type="InterPro" id="IPR011990">
    <property type="entry name" value="TPR-like_helical_dom_sf"/>
</dbReference>
<dbReference type="InterPro" id="IPR019734">
    <property type="entry name" value="TPR_rpt"/>
</dbReference>
<dbReference type="PANTHER" id="PTHR16253">
    <property type="entry name" value="TETRATRICOPEPTIDE REPEAT PROTEIN 22"/>
    <property type="match status" value="1"/>
</dbReference>
<dbReference type="PANTHER" id="PTHR16253:SF0">
    <property type="entry name" value="TETRATRICOPEPTIDE REPEAT PROTEIN 22"/>
    <property type="match status" value="1"/>
</dbReference>
<gene>
    <name evidence="2" type="primary">LOC109483574</name>
</gene>
<reference evidence="2" key="1">
    <citation type="submission" date="2025-08" db="UniProtKB">
        <authorList>
            <consortium name="RefSeq"/>
        </authorList>
    </citation>
    <scope>IDENTIFICATION</scope>
    <source>
        <tissue evidence="2">Gonad</tissue>
    </source>
</reference>
<dbReference type="OrthoDB" id="9976543at2759"/>
<dbReference type="AlphaFoldDB" id="A0A6P4ZLV1"/>
<dbReference type="SUPFAM" id="SSF48452">
    <property type="entry name" value="TPR-like"/>
    <property type="match status" value="2"/>
</dbReference>